<dbReference type="GO" id="GO:0004185">
    <property type="term" value="F:serine-type carboxypeptidase activity"/>
    <property type="evidence" value="ECO:0007669"/>
    <property type="project" value="InterPro"/>
</dbReference>
<evidence type="ECO:0000313" key="3">
    <source>
        <dbReference type="EMBL" id="VEP14569.1"/>
    </source>
</evidence>
<keyword evidence="3" id="KW-0645">Protease</keyword>
<keyword evidence="4" id="KW-1185">Reference proteome</keyword>
<proteinExistence type="inferred from homology"/>
<dbReference type="InterPro" id="IPR012338">
    <property type="entry name" value="Beta-lactam/transpept-like"/>
</dbReference>
<organism evidence="3 4">
    <name type="scientific">Hyella patelloides LEGE 07179</name>
    <dbReference type="NCBI Taxonomy" id="945734"/>
    <lineage>
        <taxon>Bacteria</taxon>
        <taxon>Bacillati</taxon>
        <taxon>Cyanobacteriota</taxon>
        <taxon>Cyanophyceae</taxon>
        <taxon>Pleurocapsales</taxon>
        <taxon>Hyellaceae</taxon>
        <taxon>Hyella</taxon>
    </lineage>
</organism>
<reference evidence="3 4" key="1">
    <citation type="submission" date="2019-01" db="EMBL/GenBank/DDBJ databases">
        <authorList>
            <person name="Brito A."/>
        </authorList>
    </citation>
    <scope>NUCLEOTIDE SEQUENCE [LARGE SCALE GENOMIC DNA]</scope>
    <source>
        <strain evidence="3">1</strain>
    </source>
</reference>
<dbReference type="InterPro" id="IPR000667">
    <property type="entry name" value="Peptidase_S13"/>
</dbReference>
<dbReference type="Gene3D" id="3.40.710.10">
    <property type="entry name" value="DD-peptidase/beta-lactamase superfamily"/>
    <property type="match status" value="1"/>
</dbReference>
<dbReference type="Pfam" id="PF02113">
    <property type="entry name" value="Peptidase_S13"/>
    <property type="match status" value="2"/>
</dbReference>
<dbReference type="GO" id="GO:0000270">
    <property type="term" value="P:peptidoglycan metabolic process"/>
    <property type="evidence" value="ECO:0007669"/>
    <property type="project" value="TreeGrafter"/>
</dbReference>
<dbReference type="OrthoDB" id="9802627at2"/>
<protein>
    <submittedName>
        <fullName evidence="3">D-alanyl-D-alanine carboxypeptidase (Penicillin-binding protein 4)</fullName>
    </submittedName>
</protein>
<comment type="similarity">
    <text evidence="1">Belongs to the peptidase S13 family.</text>
</comment>
<keyword evidence="3" id="KW-0121">Carboxypeptidase</keyword>
<dbReference type="Proteomes" id="UP000320055">
    <property type="component" value="Unassembled WGS sequence"/>
</dbReference>
<dbReference type="PRINTS" id="PR00922">
    <property type="entry name" value="DADACBPTASE3"/>
</dbReference>
<dbReference type="EMBL" id="CAACVJ010000192">
    <property type="protein sequence ID" value="VEP14569.1"/>
    <property type="molecule type" value="Genomic_DNA"/>
</dbReference>
<evidence type="ECO:0000256" key="2">
    <source>
        <dbReference type="ARBA" id="ARBA00022801"/>
    </source>
</evidence>
<dbReference type="AlphaFoldDB" id="A0A563VT59"/>
<name>A0A563VT59_9CYAN</name>
<gene>
    <name evidence="3" type="ORF">H1P_2710003</name>
</gene>
<dbReference type="SUPFAM" id="SSF56601">
    <property type="entry name" value="beta-lactamase/transpeptidase-like"/>
    <property type="match status" value="1"/>
</dbReference>
<evidence type="ECO:0000313" key="4">
    <source>
        <dbReference type="Proteomes" id="UP000320055"/>
    </source>
</evidence>
<dbReference type="PANTHER" id="PTHR30023:SF0">
    <property type="entry name" value="PENICILLIN-SENSITIVE CARBOXYPEPTIDASE A"/>
    <property type="match status" value="1"/>
</dbReference>
<dbReference type="PANTHER" id="PTHR30023">
    <property type="entry name" value="D-ALANYL-D-ALANINE CARBOXYPEPTIDASE"/>
    <property type="match status" value="1"/>
</dbReference>
<sequence length="430" mass="47432">MLKIIGSSLLSLLWGILGNTPQQQVQLESIAWHDTALFQLPDDRSDPVVQQIVDDYLQNLSQQGIKGNLQGVWLQSDWLELGEHQGNIPVSAASLTKIATTLAALGKLGVEHQFITRISHTGSIQGGVLQGDLIIEGNQDPFFVWEEAIALSNSLNQLGIKEITGNLLVNDQFYMNYQSDPEASGKLLKQGLEPGLWSSEVKQQFRALPIITPRPQLTIKGKVKVIENLPRDAQLLVLHKSLSLMNILRQMNIYSNNQMAQMLADTVGGASEVANYALEITGVSPSEIQLINGSGLGVENRISPRAATKMLMAIENLLQPHNLQVVDILPVAGRDSVGTMENRDIPQGVAVKTGTLNQVSALAGVIPLDSERKIWFAVINSGWQIKTFRQQQDKLLKELVNHWQLTPIINNQSFSETQVYLGDPQRNQIQ</sequence>
<keyword evidence="2" id="KW-0378">Hydrolase</keyword>
<dbReference type="GO" id="GO:0006508">
    <property type="term" value="P:proteolysis"/>
    <property type="evidence" value="ECO:0007669"/>
    <property type="project" value="InterPro"/>
</dbReference>
<accession>A0A563VT59</accession>
<evidence type="ECO:0000256" key="1">
    <source>
        <dbReference type="ARBA" id="ARBA00006096"/>
    </source>
</evidence>
<dbReference type="Gene3D" id="3.50.80.20">
    <property type="entry name" value="D-Ala-D-Ala carboxypeptidase C, peptidase S13"/>
    <property type="match status" value="1"/>
</dbReference>
<dbReference type="RefSeq" id="WP_144873185.1">
    <property type="nucleotide sequence ID" value="NZ_LR214014.1"/>
</dbReference>